<evidence type="ECO:0000259" key="12">
    <source>
        <dbReference type="PROSITE" id="PS50112"/>
    </source>
</evidence>
<evidence type="ECO:0000256" key="7">
    <source>
        <dbReference type="ARBA" id="ARBA00024867"/>
    </source>
</evidence>
<accession>A4J400</accession>
<dbReference type="PROSITE" id="PS50110">
    <property type="entry name" value="RESPONSE_REGULATORY"/>
    <property type="match status" value="1"/>
</dbReference>
<dbReference type="SMART" id="SM00091">
    <property type="entry name" value="PAS"/>
    <property type="match status" value="1"/>
</dbReference>
<dbReference type="InterPro" id="IPR003661">
    <property type="entry name" value="HisK_dim/P_dom"/>
</dbReference>
<evidence type="ECO:0000259" key="11">
    <source>
        <dbReference type="PROSITE" id="PS50110"/>
    </source>
</evidence>
<dbReference type="SMART" id="SM00387">
    <property type="entry name" value="HATPase_c"/>
    <property type="match status" value="1"/>
</dbReference>
<dbReference type="InterPro" id="IPR001789">
    <property type="entry name" value="Sig_transdc_resp-reg_receiver"/>
</dbReference>
<evidence type="ECO:0000259" key="10">
    <source>
        <dbReference type="PROSITE" id="PS50109"/>
    </source>
</evidence>
<evidence type="ECO:0000259" key="13">
    <source>
        <dbReference type="PROSITE" id="PS50113"/>
    </source>
</evidence>
<evidence type="ECO:0000256" key="9">
    <source>
        <dbReference type="SAM" id="Coils"/>
    </source>
</evidence>
<dbReference type="EMBL" id="CP000612">
    <property type="protein sequence ID" value="ABO49803.1"/>
    <property type="molecule type" value="Genomic_DNA"/>
</dbReference>
<keyword evidence="9" id="KW-0175">Coiled coil</keyword>
<dbReference type="EC" id="2.7.13.3" evidence="2"/>
<keyword evidence="6" id="KW-0902">Two-component regulatory system</keyword>
<feature type="domain" description="PAC" evidence="13">
    <location>
        <begin position="241"/>
        <end position="293"/>
    </location>
</feature>
<evidence type="ECO:0000256" key="4">
    <source>
        <dbReference type="ARBA" id="ARBA00022553"/>
    </source>
</evidence>
<evidence type="ECO:0000256" key="3">
    <source>
        <dbReference type="ARBA" id="ARBA00018672"/>
    </source>
</evidence>
<dbReference type="PANTHER" id="PTHR43547:SF2">
    <property type="entry name" value="HYBRID SIGNAL TRANSDUCTION HISTIDINE KINASE C"/>
    <property type="match status" value="1"/>
</dbReference>
<evidence type="ECO:0000256" key="8">
    <source>
        <dbReference type="PROSITE-ProRule" id="PRU00169"/>
    </source>
</evidence>
<sequence length="509" mass="58390">MENAIKILMVDDQYENLLALEGILESPMYRLVTATSGEEALKQVLKDDFAVILLDVRMPGLNGYETAKIIRSRGKSRHTPIIFITANHQDTEQVHKGYALGAIDYIFKPVDPETLRYKISGFVNLYKHQEQLEIMVQQRTQELLLANERLQREVKQHKQTEEELRKSEGRFRIFFEKSQIGIILLSPEGGLLESNPAFQKMIGYTDEELKRMVFTEFTHPEYIEKNIELYQKLLEGEIEYYEIKKRYLSKCGKLIWGHLTVFSTRDINAKIEFVIAFVQDITEKKILEEEMVRFDRLNMVGEMAAGISHEVRNPMTTVRGFLQMLQGKDDCSRYKDYFTLMIQELDRANSIITEFLSIGRNTPSNLEKQNINFIVNSLKPLLQADAFGQGKYVQVETNKVPDLLLDSKEIRQIILNLCRNGLEAMTSGGRLIIRTYLENRKVVLTVQDEGEGIRSEVMEKLGTPFFTTKANGTGLGLSICYSIAARHNAVISIDTSANGTTFYVKFNCN</sequence>
<evidence type="ECO:0000256" key="5">
    <source>
        <dbReference type="ARBA" id="ARBA00022777"/>
    </source>
</evidence>
<dbReference type="SUPFAM" id="SSF52172">
    <property type="entry name" value="CheY-like"/>
    <property type="match status" value="1"/>
</dbReference>
<dbReference type="Pfam" id="PF02518">
    <property type="entry name" value="HATPase_c"/>
    <property type="match status" value="1"/>
</dbReference>
<feature type="domain" description="PAS" evidence="12">
    <location>
        <begin position="167"/>
        <end position="237"/>
    </location>
</feature>
<gene>
    <name evidence="14" type="ordered locus">Dred_1269</name>
</gene>
<dbReference type="Gene3D" id="3.40.50.2300">
    <property type="match status" value="1"/>
</dbReference>
<protein>
    <recommendedName>
        <fullName evidence="3">Stage 0 sporulation protein A homolog</fullName>
        <ecNumber evidence="2">2.7.13.3</ecNumber>
    </recommendedName>
</protein>
<dbReference type="InterPro" id="IPR001610">
    <property type="entry name" value="PAC"/>
</dbReference>
<evidence type="ECO:0000256" key="6">
    <source>
        <dbReference type="ARBA" id="ARBA00023012"/>
    </source>
</evidence>
<comment type="function">
    <text evidence="7">May play the central regulatory role in sporulation. It may be an element of the effector pathway responsible for the activation of sporulation genes in response to nutritional stress. Spo0A may act in concert with spo0H (a sigma factor) to control the expression of some genes that are critical to the sporulation process.</text>
</comment>
<dbReference type="InterPro" id="IPR004358">
    <property type="entry name" value="Sig_transdc_His_kin-like_C"/>
</dbReference>
<dbReference type="eggNOG" id="COG3852">
    <property type="taxonomic scope" value="Bacteria"/>
</dbReference>
<dbReference type="KEGG" id="drm:Dred_1269"/>
<evidence type="ECO:0000313" key="15">
    <source>
        <dbReference type="Proteomes" id="UP000001556"/>
    </source>
</evidence>
<dbReference type="InterPro" id="IPR005467">
    <property type="entry name" value="His_kinase_dom"/>
</dbReference>
<dbReference type="SUPFAM" id="SSF47384">
    <property type="entry name" value="Homodimeric domain of signal transducing histidine kinase"/>
    <property type="match status" value="1"/>
</dbReference>
<dbReference type="Gene3D" id="1.10.287.130">
    <property type="match status" value="1"/>
</dbReference>
<dbReference type="Gene3D" id="3.30.565.10">
    <property type="entry name" value="Histidine kinase-like ATPase, C-terminal domain"/>
    <property type="match status" value="1"/>
</dbReference>
<dbReference type="HOGENOM" id="CLU_000445_114_72_9"/>
<name>A4J400_DESRM</name>
<dbReference type="OrthoDB" id="505470at2"/>
<evidence type="ECO:0000256" key="2">
    <source>
        <dbReference type="ARBA" id="ARBA00012438"/>
    </source>
</evidence>
<dbReference type="eggNOG" id="COG3437">
    <property type="taxonomic scope" value="Bacteria"/>
</dbReference>
<organism evidence="14 15">
    <name type="scientific">Desulforamulus reducens (strain ATCC BAA-1160 / DSM 100696 / MI-1)</name>
    <name type="common">Desulfotomaculum reducens</name>
    <dbReference type="NCBI Taxonomy" id="349161"/>
    <lineage>
        <taxon>Bacteria</taxon>
        <taxon>Bacillati</taxon>
        <taxon>Bacillota</taxon>
        <taxon>Clostridia</taxon>
        <taxon>Eubacteriales</taxon>
        <taxon>Peptococcaceae</taxon>
        <taxon>Desulforamulus</taxon>
    </lineage>
</organism>
<feature type="domain" description="Response regulatory" evidence="11">
    <location>
        <begin position="6"/>
        <end position="123"/>
    </location>
</feature>
<comment type="catalytic activity">
    <reaction evidence="1">
        <text>ATP + protein L-histidine = ADP + protein N-phospho-L-histidine.</text>
        <dbReference type="EC" id="2.7.13.3"/>
    </reaction>
</comment>
<dbReference type="Pfam" id="PF00512">
    <property type="entry name" value="HisKA"/>
    <property type="match status" value="1"/>
</dbReference>
<dbReference type="Proteomes" id="UP000001556">
    <property type="component" value="Chromosome"/>
</dbReference>
<dbReference type="InterPro" id="IPR003594">
    <property type="entry name" value="HATPase_dom"/>
</dbReference>
<dbReference type="RefSeq" id="WP_011877627.1">
    <property type="nucleotide sequence ID" value="NC_009253.1"/>
</dbReference>
<dbReference type="STRING" id="349161.Dred_1269"/>
<dbReference type="SMART" id="SM00086">
    <property type="entry name" value="PAC"/>
    <property type="match status" value="1"/>
</dbReference>
<dbReference type="PROSITE" id="PS50113">
    <property type="entry name" value="PAC"/>
    <property type="match status" value="1"/>
</dbReference>
<feature type="coiled-coil region" evidence="9">
    <location>
        <begin position="140"/>
        <end position="170"/>
    </location>
</feature>
<dbReference type="GO" id="GO:0000155">
    <property type="term" value="F:phosphorelay sensor kinase activity"/>
    <property type="evidence" value="ECO:0007669"/>
    <property type="project" value="InterPro"/>
</dbReference>
<dbReference type="SMART" id="SM00388">
    <property type="entry name" value="HisKA"/>
    <property type="match status" value="1"/>
</dbReference>
<dbReference type="InterPro" id="IPR036890">
    <property type="entry name" value="HATPase_C_sf"/>
</dbReference>
<keyword evidence="4 8" id="KW-0597">Phosphoprotein</keyword>
<dbReference type="PROSITE" id="PS50112">
    <property type="entry name" value="PAS"/>
    <property type="match status" value="1"/>
</dbReference>
<keyword evidence="5 14" id="KW-0418">Kinase</keyword>
<dbReference type="InterPro" id="IPR013655">
    <property type="entry name" value="PAS_fold_3"/>
</dbReference>
<dbReference type="AlphaFoldDB" id="A4J400"/>
<feature type="domain" description="Histidine kinase" evidence="10">
    <location>
        <begin position="306"/>
        <end position="509"/>
    </location>
</feature>
<dbReference type="Gene3D" id="3.30.450.20">
    <property type="entry name" value="PAS domain"/>
    <property type="match status" value="1"/>
</dbReference>
<dbReference type="InterPro" id="IPR000700">
    <property type="entry name" value="PAS-assoc_C"/>
</dbReference>
<dbReference type="PROSITE" id="PS50109">
    <property type="entry name" value="HIS_KIN"/>
    <property type="match status" value="1"/>
</dbReference>
<keyword evidence="14" id="KW-0808">Transferase</keyword>
<dbReference type="Pfam" id="PF08447">
    <property type="entry name" value="PAS_3"/>
    <property type="match status" value="1"/>
</dbReference>
<feature type="modified residue" description="4-aspartylphosphate" evidence="8">
    <location>
        <position position="55"/>
    </location>
</feature>
<dbReference type="SMART" id="SM00448">
    <property type="entry name" value="REC"/>
    <property type="match status" value="1"/>
</dbReference>
<dbReference type="InterPro" id="IPR036097">
    <property type="entry name" value="HisK_dim/P_sf"/>
</dbReference>
<dbReference type="SUPFAM" id="SSF55785">
    <property type="entry name" value="PYP-like sensor domain (PAS domain)"/>
    <property type="match status" value="1"/>
</dbReference>
<dbReference type="CDD" id="cd00130">
    <property type="entry name" value="PAS"/>
    <property type="match status" value="1"/>
</dbReference>
<dbReference type="Pfam" id="PF00072">
    <property type="entry name" value="Response_reg"/>
    <property type="match status" value="1"/>
</dbReference>
<dbReference type="SUPFAM" id="SSF55874">
    <property type="entry name" value="ATPase domain of HSP90 chaperone/DNA topoisomerase II/histidine kinase"/>
    <property type="match status" value="1"/>
</dbReference>
<dbReference type="PRINTS" id="PR00344">
    <property type="entry name" value="BCTRLSENSOR"/>
</dbReference>
<evidence type="ECO:0000313" key="14">
    <source>
        <dbReference type="EMBL" id="ABO49803.1"/>
    </source>
</evidence>
<dbReference type="CDD" id="cd00082">
    <property type="entry name" value="HisKA"/>
    <property type="match status" value="1"/>
</dbReference>
<keyword evidence="15" id="KW-1185">Reference proteome</keyword>
<dbReference type="InterPro" id="IPR035965">
    <property type="entry name" value="PAS-like_dom_sf"/>
</dbReference>
<dbReference type="NCBIfam" id="TIGR00229">
    <property type="entry name" value="sensory_box"/>
    <property type="match status" value="1"/>
</dbReference>
<dbReference type="InterPro" id="IPR011006">
    <property type="entry name" value="CheY-like_superfamily"/>
</dbReference>
<proteinExistence type="predicted"/>
<reference evidence="14 15" key="1">
    <citation type="submission" date="2007-03" db="EMBL/GenBank/DDBJ databases">
        <title>Complete sequence of Desulfotomaculum reducens MI-1.</title>
        <authorList>
            <consortium name="US DOE Joint Genome Institute"/>
            <person name="Copeland A."/>
            <person name="Lucas S."/>
            <person name="Lapidus A."/>
            <person name="Barry K."/>
            <person name="Detter J.C."/>
            <person name="Glavina del Rio T."/>
            <person name="Hammon N."/>
            <person name="Israni S."/>
            <person name="Dalin E."/>
            <person name="Tice H."/>
            <person name="Pitluck S."/>
            <person name="Sims D."/>
            <person name="Brettin T."/>
            <person name="Bruce D."/>
            <person name="Han C."/>
            <person name="Tapia R."/>
            <person name="Schmutz J."/>
            <person name="Larimer F."/>
            <person name="Land M."/>
            <person name="Hauser L."/>
            <person name="Kyrpides N."/>
            <person name="Kim E."/>
            <person name="Tebo B.M."/>
            <person name="Richardson P."/>
        </authorList>
    </citation>
    <scope>NUCLEOTIDE SEQUENCE [LARGE SCALE GENOMIC DNA]</scope>
    <source>
        <strain evidence="14 15">MI-1</strain>
    </source>
</reference>
<dbReference type="PANTHER" id="PTHR43547">
    <property type="entry name" value="TWO-COMPONENT HISTIDINE KINASE"/>
    <property type="match status" value="1"/>
</dbReference>
<dbReference type="InterPro" id="IPR000014">
    <property type="entry name" value="PAS"/>
</dbReference>
<evidence type="ECO:0000256" key="1">
    <source>
        <dbReference type="ARBA" id="ARBA00000085"/>
    </source>
</evidence>